<evidence type="ECO:0000313" key="3">
    <source>
        <dbReference type="Proteomes" id="UP000604825"/>
    </source>
</evidence>
<proteinExistence type="predicted"/>
<gene>
    <name evidence="2" type="ORF">NCGR_LOCUS52701</name>
</gene>
<dbReference type="Proteomes" id="UP000604825">
    <property type="component" value="Unassembled WGS sequence"/>
</dbReference>
<sequence length="141" mass="15679">MMRNSQIRWKQERSNMMAGELAEPVGATKLLVFMCLDCPSPWGEMEMSRARVPLHHTPPFTDRGVNRGHYTRFGGGGAHLVLIKRHSARAGMEATRGGEGEVERGMEEARRGEGMEAPAAAVKRERVKGDRETDGRDATYP</sequence>
<feature type="compositionally biased region" description="Basic and acidic residues" evidence="1">
    <location>
        <begin position="122"/>
        <end position="141"/>
    </location>
</feature>
<evidence type="ECO:0000256" key="1">
    <source>
        <dbReference type="SAM" id="MobiDB-lite"/>
    </source>
</evidence>
<accession>A0A811RGE8</accession>
<protein>
    <submittedName>
        <fullName evidence="2">Uncharacterized protein</fullName>
    </submittedName>
</protein>
<organism evidence="2 3">
    <name type="scientific">Miscanthus lutarioriparius</name>
    <dbReference type="NCBI Taxonomy" id="422564"/>
    <lineage>
        <taxon>Eukaryota</taxon>
        <taxon>Viridiplantae</taxon>
        <taxon>Streptophyta</taxon>
        <taxon>Embryophyta</taxon>
        <taxon>Tracheophyta</taxon>
        <taxon>Spermatophyta</taxon>
        <taxon>Magnoliopsida</taxon>
        <taxon>Liliopsida</taxon>
        <taxon>Poales</taxon>
        <taxon>Poaceae</taxon>
        <taxon>PACMAD clade</taxon>
        <taxon>Panicoideae</taxon>
        <taxon>Andropogonodae</taxon>
        <taxon>Andropogoneae</taxon>
        <taxon>Saccharinae</taxon>
        <taxon>Miscanthus</taxon>
    </lineage>
</organism>
<feature type="compositionally biased region" description="Basic and acidic residues" evidence="1">
    <location>
        <begin position="96"/>
        <end position="114"/>
    </location>
</feature>
<keyword evidence="3" id="KW-1185">Reference proteome</keyword>
<name>A0A811RGE8_9POAL</name>
<comment type="caution">
    <text evidence="2">The sequence shown here is derived from an EMBL/GenBank/DDBJ whole genome shotgun (WGS) entry which is preliminary data.</text>
</comment>
<reference evidence="2" key="1">
    <citation type="submission" date="2020-10" db="EMBL/GenBank/DDBJ databases">
        <authorList>
            <person name="Han B."/>
            <person name="Lu T."/>
            <person name="Zhao Q."/>
            <person name="Huang X."/>
            <person name="Zhao Y."/>
        </authorList>
    </citation>
    <scope>NUCLEOTIDE SEQUENCE</scope>
</reference>
<feature type="region of interest" description="Disordered" evidence="1">
    <location>
        <begin position="90"/>
        <end position="141"/>
    </location>
</feature>
<dbReference type="AlphaFoldDB" id="A0A811RGE8"/>
<dbReference type="EMBL" id="CAJGYO010000015">
    <property type="protein sequence ID" value="CAD6269397.1"/>
    <property type="molecule type" value="Genomic_DNA"/>
</dbReference>
<evidence type="ECO:0000313" key="2">
    <source>
        <dbReference type="EMBL" id="CAD6269397.1"/>
    </source>
</evidence>